<keyword evidence="6 7" id="KW-0012">Acyltransferase</keyword>
<organism evidence="9 10">
    <name type="scientific">Blepharisma stoltei</name>
    <dbReference type="NCBI Taxonomy" id="1481888"/>
    <lineage>
        <taxon>Eukaryota</taxon>
        <taxon>Sar</taxon>
        <taxon>Alveolata</taxon>
        <taxon>Ciliophora</taxon>
        <taxon>Postciliodesmatophora</taxon>
        <taxon>Heterotrichea</taxon>
        <taxon>Heterotrichida</taxon>
        <taxon>Blepharismidae</taxon>
        <taxon>Blepharisma</taxon>
    </lineage>
</organism>
<evidence type="ECO:0000256" key="3">
    <source>
        <dbReference type="ARBA" id="ARBA00022692"/>
    </source>
</evidence>
<dbReference type="GO" id="GO:0016020">
    <property type="term" value="C:membrane"/>
    <property type="evidence" value="ECO:0007669"/>
    <property type="project" value="UniProtKB-SubCell"/>
</dbReference>
<feature type="transmembrane region" description="Helical" evidence="7">
    <location>
        <begin position="12"/>
        <end position="36"/>
    </location>
</feature>
<dbReference type="AlphaFoldDB" id="A0AAU9JSY2"/>
<evidence type="ECO:0000256" key="1">
    <source>
        <dbReference type="ARBA" id="ARBA00004141"/>
    </source>
</evidence>
<dbReference type="GO" id="GO:0005794">
    <property type="term" value="C:Golgi apparatus"/>
    <property type="evidence" value="ECO:0007669"/>
    <property type="project" value="TreeGrafter"/>
</dbReference>
<dbReference type="GO" id="GO:0006612">
    <property type="term" value="P:protein targeting to membrane"/>
    <property type="evidence" value="ECO:0007669"/>
    <property type="project" value="TreeGrafter"/>
</dbReference>
<reference evidence="9" key="1">
    <citation type="submission" date="2021-09" db="EMBL/GenBank/DDBJ databases">
        <authorList>
            <consortium name="AG Swart"/>
            <person name="Singh M."/>
            <person name="Singh A."/>
            <person name="Seah K."/>
            <person name="Emmerich C."/>
        </authorList>
    </citation>
    <scope>NUCLEOTIDE SEQUENCE</scope>
    <source>
        <strain evidence="9">ATCC30299</strain>
    </source>
</reference>
<evidence type="ECO:0000256" key="2">
    <source>
        <dbReference type="ARBA" id="ARBA00022679"/>
    </source>
</evidence>
<keyword evidence="4 7" id="KW-1133">Transmembrane helix</keyword>
<protein>
    <recommendedName>
        <fullName evidence="7">Palmitoyltransferase</fullName>
        <ecNumber evidence="7">2.3.1.225</ecNumber>
    </recommendedName>
</protein>
<comment type="subcellular location">
    <subcellularLocation>
        <location evidence="1">Membrane</location>
        <topology evidence="1">Multi-pass membrane protein</topology>
    </subcellularLocation>
</comment>
<comment type="domain">
    <text evidence="7">The DHHC domain is required for palmitoyltransferase activity.</text>
</comment>
<feature type="transmembrane region" description="Helical" evidence="7">
    <location>
        <begin position="133"/>
        <end position="152"/>
    </location>
</feature>
<dbReference type="EC" id="2.3.1.225" evidence="7"/>
<dbReference type="InterPro" id="IPR039859">
    <property type="entry name" value="PFA4/ZDH16/20/ERF2-like"/>
</dbReference>
<feature type="domain" description="Palmitoyltransferase DHHC" evidence="8">
    <location>
        <begin position="83"/>
        <end position="210"/>
    </location>
</feature>
<dbReference type="Proteomes" id="UP001162131">
    <property type="component" value="Unassembled WGS sequence"/>
</dbReference>
<evidence type="ECO:0000313" key="10">
    <source>
        <dbReference type="Proteomes" id="UP001162131"/>
    </source>
</evidence>
<evidence type="ECO:0000259" key="8">
    <source>
        <dbReference type="Pfam" id="PF01529"/>
    </source>
</evidence>
<evidence type="ECO:0000256" key="4">
    <source>
        <dbReference type="ARBA" id="ARBA00022989"/>
    </source>
</evidence>
<evidence type="ECO:0000313" key="9">
    <source>
        <dbReference type="EMBL" id="CAG9329460.1"/>
    </source>
</evidence>
<evidence type="ECO:0000256" key="5">
    <source>
        <dbReference type="ARBA" id="ARBA00023136"/>
    </source>
</evidence>
<dbReference type="GO" id="GO:0005783">
    <property type="term" value="C:endoplasmic reticulum"/>
    <property type="evidence" value="ECO:0007669"/>
    <property type="project" value="TreeGrafter"/>
</dbReference>
<dbReference type="InterPro" id="IPR001594">
    <property type="entry name" value="Palmitoyltrfase_DHHC"/>
</dbReference>
<feature type="transmembrane region" description="Helical" evidence="7">
    <location>
        <begin position="42"/>
        <end position="63"/>
    </location>
</feature>
<dbReference type="GO" id="GO:0019706">
    <property type="term" value="F:protein-cysteine S-palmitoyltransferase activity"/>
    <property type="evidence" value="ECO:0007669"/>
    <property type="project" value="UniProtKB-EC"/>
</dbReference>
<name>A0AAU9JSY2_9CILI</name>
<feature type="transmembrane region" description="Helical" evidence="7">
    <location>
        <begin position="164"/>
        <end position="192"/>
    </location>
</feature>
<proteinExistence type="inferred from homology"/>
<dbReference type="PANTHER" id="PTHR22883">
    <property type="entry name" value="ZINC FINGER DHHC DOMAIN CONTAINING PROTEIN"/>
    <property type="match status" value="1"/>
</dbReference>
<keyword evidence="10" id="KW-1185">Reference proteome</keyword>
<keyword evidence="5 7" id="KW-0472">Membrane</keyword>
<keyword evidence="3 7" id="KW-0812">Transmembrane</keyword>
<dbReference type="PROSITE" id="PS50216">
    <property type="entry name" value="DHHC"/>
    <property type="match status" value="1"/>
</dbReference>
<comment type="caution">
    <text evidence="9">The sequence shown here is derived from an EMBL/GenBank/DDBJ whole genome shotgun (WGS) entry which is preliminary data.</text>
</comment>
<dbReference type="Pfam" id="PF01529">
    <property type="entry name" value="DHHC"/>
    <property type="match status" value="1"/>
</dbReference>
<evidence type="ECO:0000256" key="6">
    <source>
        <dbReference type="ARBA" id="ARBA00023315"/>
    </source>
</evidence>
<sequence length="302" mass="34958">MAKRNGFQRPFHLFQIISWTLIIFHTVIGVLCIALFLKRDLLIIFLILFYISHICVIIQGYIATDSDPTILIKPETVSLDTNINYFCTICKVYVTESAKHCGQCNRCVDRFDHHCKWLNNCIGKPNYWKFIPLIWTLEVSTFILLCFEIYVVNKGFAKELTDDYSTQILVLTILLIDIFINGTVFLALAYLISMHIYLGIKGKTTYEFIQEWRKNKERKHIVPLEDIKEDDQESSLKTLYKISPEKLAEIKKSVYIKHNTFVVTPDLDMSYSPCNVNKTFGAGSFSINSDISQKPEVLNKIN</sequence>
<comment type="catalytic activity">
    <reaction evidence="7">
        <text>L-cysteinyl-[protein] + hexadecanoyl-CoA = S-hexadecanoyl-L-cysteinyl-[protein] + CoA</text>
        <dbReference type="Rhea" id="RHEA:36683"/>
        <dbReference type="Rhea" id="RHEA-COMP:10131"/>
        <dbReference type="Rhea" id="RHEA-COMP:11032"/>
        <dbReference type="ChEBI" id="CHEBI:29950"/>
        <dbReference type="ChEBI" id="CHEBI:57287"/>
        <dbReference type="ChEBI" id="CHEBI:57379"/>
        <dbReference type="ChEBI" id="CHEBI:74151"/>
        <dbReference type="EC" id="2.3.1.225"/>
    </reaction>
</comment>
<dbReference type="PANTHER" id="PTHR22883:SF203">
    <property type="entry name" value="PALMITOYLTRANSFERASE"/>
    <property type="match status" value="1"/>
</dbReference>
<comment type="similarity">
    <text evidence="7">Belongs to the DHHC palmitoyltransferase family.</text>
</comment>
<keyword evidence="2 7" id="KW-0808">Transferase</keyword>
<evidence type="ECO:0000256" key="7">
    <source>
        <dbReference type="RuleBase" id="RU079119"/>
    </source>
</evidence>
<dbReference type="EMBL" id="CAJZBQ010000047">
    <property type="protein sequence ID" value="CAG9329460.1"/>
    <property type="molecule type" value="Genomic_DNA"/>
</dbReference>
<gene>
    <name evidence="9" type="ORF">BSTOLATCC_MIC48280</name>
</gene>
<accession>A0AAU9JSY2</accession>